<dbReference type="EMBL" id="CP070499">
    <property type="protein sequence ID" value="QSB16805.1"/>
    <property type="molecule type" value="Genomic_DNA"/>
</dbReference>
<sequence length="77" mass="8921">MAILLKFEKIREDGQEVEYAFGHAGETMDRRIVVEKATQEAWPPDGKDDSILLRVYRKILQFYQSEGRWPSQGSYAA</sequence>
<keyword evidence="2" id="KW-1185">Reference proteome</keyword>
<dbReference type="Proteomes" id="UP000662857">
    <property type="component" value="Chromosome"/>
</dbReference>
<dbReference type="RefSeq" id="WP_239679041.1">
    <property type="nucleotide sequence ID" value="NZ_CP070499.1"/>
</dbReference>
<accession>A0A895YLF7</accession>
<evidence type="ECO:0000313" key="1">
    <source>
        <dbReference type="EMBL" id="QSB16805.1"/>
    </source>
</evidence>
<organism evidence="1 2">
    <name type="scientific">Natronosporangium hydrolyticum</name>
    <dbReference type="NCBI Taxonomy" id="2811111"/>
    <lineage>
        <taxon>Bacteria</taxon>
        <taxon>Bacillati</taxon>
        <taxon>Actinomycetota</taxon>
        <taxon>Actinomycetes</taxon>
        <taxon>Micromonosporales</taxon>
        <taxon>Micromonosporaceae</taxon>
        <taxon>Natronosporangium</taxon>
    </lineage>
</organism>
<reference evidence="1" key="1">
    <citation type="submission" date="2021-02" db="EMBL/GenBank/DDBJ databases">
        <title>Natrosporangium hydrolyticum gen. nov., sp. nov, a haloalkaliphilic actinobacterium from a soda solonchak soil.</title>
        <authorList>
            <person name="Sorokin D.Y."/>
            <person name="Khijniak T.V."/>
            <person name="Zakharycheva A.P."/>
            <person name="Boueva O.V."/>
            <person name="Ariskina E.V."/>
            <person name="Hahnke R.L."/>
            <person name="Bunk B."/>
            <person name="Sproer C."/>
            <person name="Schumann P."/>
            <person name="Evtushenko L.I."/>
            <person name="Kublanov I.V."/>
        </authorList>
    </citation>
    <scope>NUCLEOTIDE SEQUENCE</scope>
    <source>
        <strain evidence="1">DSM 106523</strain>
    </source>
</reference>
<dbReference type="KEGG" id="nhy:JQS43_11265"/>
<evidence type="ECO:0000313" key="2">
    <source>
        <dbReference type="Proteomes" id="UP000662857"/>
    </source>
</evidence>
<protein>
    <submittedName>
        <fullName evidence="1">Uncharacterized protein</fullName>
    </submittedName>
</protein>
<name>A0A895YLF7_9ACTN</name>
<dbReference type="AlphaFoldDB" id="A0A895YLF7"/>
<proteinExistence type="predicted"/>
<gene>
    <name evidence="1" type="ORF">JQS43_11265</name>
</gene>